<name>A0A5Y2SAZ1_SALHO</name>
<reference evidence="2" key="1">
    <citation type="submission" date="2019-07" db="EMBL/GenBank/DDBJ databases">
        <authorList>
            <person name="Ashton P.M."/>
            <person name="Dallman T."/>
            <person name="Nair S."/>
            <person name="De Pinna E."/>
            <person name="Peters T."/>
            <person name="Grant K."/>
        </authorList>
    </citation>
    <scope>NUCLEOTIDE SEQUENCE [LARGE SCALE GENOMIC DNA]</scope>
    <source>
        <strain evidence="2">674345</strain>
    </source>
</reference>
<accession>A0A5Y2SAZ1</accession>
<gene>
    <name evidence="2" type="ORF">FNH47_04115</name>
</gene>
<dbReference type="SUPFAM" id="SSF51327">
    <property type="entry name" value="Head-binding domain of phage P22 tailspike protein"/>
    <property type="match status" value="1"/>
</dbReference>
<organism evidence="2">
    <name type="scientific">Salmonella houtenae</name>
    <dbReference type="NCBI Taxonomy" id="59205"/>
    <lineage>
        <taxon>Bacteria</taxon>
        <taxon>Pseudomonadati</taxon>
        <taxon>Pseudomonadota</taxon>
        <taxon>Gammaproteobacteria</taxon>
        <taxon>Enterobacterales</taxon>
        <taxon>Enterobacteriaceae</taxon>
        <taxon>Salmonella</taxon>
    </lineage>
</organism>
<dbReference type="InterPro" id="IPR036730">
    <property type="entry name" value="P22_tailspike_N_sf"/>
</dbReference>
<dbReference type="Gene3D" id="2.170.14.10">
    <property type="entry name" value="Phage P22 tailspike-like, N-terminal domain"/>
    <property type="match status" value="1"/>
</dbReference>
<evidence type="ECO:0000313" key="2">
    <source>
        <dbReference type="EMBL" id="ECF6073252.1"/>
    </source>
</evidence>
<dbReference type="Proteomes" id="UP000839836">
    <property type="component" value="Unassembled WGS sequence"/>
</dbReference>
<dbReference type="InterPro" id="IPR012334">
    <property type="entry name" value="Pectin_lyas_fold"/>
</dbReference>
<dbReference type="Pfam" id="PF09008">
    <property type="entry name" value="Head_binding"/>
    <property type="match status" value="1"/>
</dbReference>
<dbReference type="EMBL" id="AAILSW010000005">
    <property type="protein sequence ID" value="ECF6073252.1"/>
    <property type="molecule type" value="Genomic_DNA"/>
</dbReference>
<dbReference type="Gene3D" id="2.160.20.10">
    <property type="entry name" value="Single-stranded right-handed beta-helix, Pectin lyase-like"/>
    <property type="match status" value="1"/>
</dbReference>
<dbReference type="AlphaFoldDB" id="A0A5Y2SAZ1"/>
<protein>
    <recommendedName>
        <fullName evidence="1">Bacteriophage P22 tailspike N-terminal domain-containing protein</fullName>
    </recommendedName>
</protein>
<feature type="domain" description="Bacteriophage P22 tailspike N-terminal" evidence="1">
    <location>
        <begin position="1"/>
        <end position="113"/>
    </location>
</feature>
<proteinExistence type="predicted"/>
<dbReference type="InterPro" id="IPR009093">
    <property type="entry name" value="P22_tailspike_N"/>
</dbReference>
<comment type="caution">
    <text evidence="2">The sequence shown here is derived from an EMBL/GenBank/DDBJ whole genome shotgun (WGS) entry which is preliminary data.</text>
</comment>
<sequence length="727" mass="77629">MTDITANVIVSMPSQLFTMARSFKAVANGKIYIGKIDTDPVNSENQIPVYLEREDGTHVQVQQPIVINAAGYPVYNGQIAKFVTVQGHSMAVYDAYGSQQFYYPNVLKYDPDRLRQQLASHAAGNGDELVAVKQPIENSKERTVHDWLADIITAKDGANIIADGINNDAVGINALLPVLSDLQRELILVPGVYLINDDITIDIPVTFQPGAIIKPRNGAQVTFNSEIRAGCYKIFDTEDDFYTSPVAVPSVKIAKGGVKPEWFGAATVSSYDEIASSVNCSHAFMKAWRATTGEYTSNVTASYRQSEYMHSYIELSSGKYRMDKEVFLGHTDFTPTTVRYTKNGGGVIGKGAGLSVLVFTDSEYAGNAFFTANDMSGEMHTFKGFKCAAFDPSKTGTDQYETKVGAMMLIGSSDSITTSDLWAAGATTIVSDSNGFSRGGVGIQFESLVDHQFSDLLSEHCVHGVAFSSCISTGNNIKGFANKISDLSFGNYIPDWPQMVSQTTKNTVSLFGLESKFCMNNSITFGTLDNMININGVVVDGRAESSLSVVTNRVISFGVGGGAGGSISGSARNLLLGLINDFGVSFAGRDGNPLRISFDIENITGFSSSENAVVVIDKVDSNVILSIGINNSSFPIARNKSTSMIASIHASGINTVSGSPSGTAAIISTGGNLNILQCKISNSPSLTSLAYVESSILYLPPSTISPTRTIIKGTGGEAKTSTLNDFT</sequence>
<evidence type="ECO:0000259" key="1">
    <source>
        <dbReference type="Pfam" id="PF09008"/>
    </source>
</evidence>